<keyword evidence="1" id="KW-0472">Membrane</keyword>
<comment type="caution">
    <text evidence="2">The sequence shown here is derived from an EMBL/GenBank/DDBJ whole genome shotgun (WGS) entry which is preliminary data.</text>
</comment>
<dbReference type="EMBL" id="JACHMQ010000001">
    <property type="protein sequence ID" value="MBB6397009.1"/>
    <property type="molecule type" value="Genomic_DNA"/>
</dbReference>
<organism evidence="2 3">
    <name type="scientific">Actinomadura coerulea</name>
    <dbReference type="NCBI Taxonomy" id="46159"/>
    <lineage>
        <taxon>Bacteria</taxon>
        <taxon>Bacillati</taxon>
        <taxon>Actinomycetota</taxon>
        <taxon>Actinomycetes</taxon>
        <taxon>Streptosporangiales</taxon>
        <taxon>Thermomonosporaceae</taxon>
        <taxon>Actinomadura</taxon>
    </lineage>
</organism>
<keyword evidence="3" id="KW-1185">Reference proteome</keyword>
<keyword evidence="1" id="KW-0812">Transmembrane</keyword>
<dbReference type="AlphaFoldDB" id="A0A7X0L0B8"/>
<dbReference type="Proteomes" id="UP000546324">
    <property type="component" value="Unassembled WGS sequence"/>
</dbReference>
<evidence type="ECO:0000313" key="3">
    <source>
        <dbReference type="Proteomes" id="UP000546324"/>
    </source>
</evidence>
<name>A0A7X0L0B8_9ACTN</name>
<dbReference type="RefSeq" id="WP_185027048.1">
    <property type="nucleotide sequence ID" value="NZ_JACHMQ010000001.1"/>
</dbReference>
<reference evidence="2 3" key="1">
    <citation type="submission" date="2020-08" db="EMBL/GenBank/DDBJ databases">
        <title>Sequencing the genomes of 1000 actinobacteria strains.</title>
        <authorList>
            <person name="Klenk H.-P."/>
        </authorList>
    </citation>
    <scope>NUCLEOTIDE SEQUENCE [LARGE SCALE GENOMIC DNA]</scope>
    <source>
        <strain evidence="2 3">DSM 43675</strain>
    </source>
</reference>
<protein>
    <submittedName>
        <fullName evidence="2">Uncharacterized protein</fullName>
    </submittedName>
</protein>
<feature type="transmembrane region" description="Helical" evidence="1">
    <location>
        <begin position="57"/>
        <end position="79"/>
    </location>
</feature>
<proteinExistence type="predicted"/>
<gene>
    <name evidence="2" type="ORF">BKA00_003923</name>
</gene>
<evidence type="ECO:0000256" key="1">
    <source>
        <dbReference type="SAM" id="Phobius"/>
    </source>
</evidence>
<feature type="transmembrane region" description="Helical" evidence="1">
    <location>
        <begin position="30"/>
        <end position="50"/>
    </location>
</feature>
<feature type="transmembrane region" description="Helical" evidence="1">
    <location>
        <begin position="85"/>
        <end position="110"/>
    </location>
</feature>
<keyword evidence="1" id="KW-1133">Transmembrane helix</keyword>
<accession>A0A7X0L0B8</accession>
<sequence length="116" mass="11651">MRKLGIYCAIFVGVLSVCRAFVENSDFGALAVFGVCFVVGLGAGFAAVTVDTRRPNAGLFIDGLLIGGVGLSAVAMIVGHLTSNFGLFVFGGCGFGFIAAAAIASGAVSIRRVGGQ</sequence>
<evidence type="ECO:0000313" key="2">
    <source>
        <dbReference type="EMBL" id="MBB6397009.1"/>
    </source>
</evidence>